<dbReference type="Gene3D" id="1.10.510.10">
    <property type="entry name" value="Transferase(Phosphotransferase) domain 1"/>
    <property type="match status" value="1"/>
</dbReference>
<dbReference type="PANTHER" id="PTHR48016">
    <property type="entry name" value="MAP KINASE KINASE KINASE SSK2-RELATED-RELATED"/>
    <property type="match status" value="1"/>
</dbReference>
<evidence type="ECO:0000256" key="4">
    <source>
        <dbReference type="ARBA" id="ARBA00022741"/>
    </source>
</evidence>
<feature type="compositionally biased region" description="Basic residues" evidence="9">
    <location>
        <begin position="67"/>
        <end position="76"/>
    </location>
</feature>
<dbReference type="Proteomes" id="UP000597762">
    <property type="component" value="Unassembled WGS sequence"/>
</dbReference>
<feature type="region of interest" description="Disordered" evidence="9">
    <location>
        <begin position="60"/>
        <end position="127"/>
    </location>
</feature>
<dbReference type="SMART" id="SM00220">
    <property type="entry name" value="S_TKc"/>
    <property type="match status" value="1"/>
</dbReference>
<reference evidence="11" key="1">
    <citation type="submission" date="2021-01" db="EMBL/GenBank/DDBJ databases">
        <authorList>
            <person name="Li R."/>
            <person name="Bekaert M."/>
        </authorList>
    </citation>
    <scope>NUCLEOTIDE SEQUENCE</scope>
    <source>
        <strain evidence="11">Farmed</strain>
    </source>
</reference>
<dbReference type="GO" id="GO:0004709">
    <property type="term" value="F:MAP kinase kinase kinase activity"/>
    <property type="evidence" value="ECO:0007669"/>
    <property type="project" value="UniProtKB-EC"/>
</dbReference>
<keyword evidence="4 7" id="KW-0547">Nucleotide-binding</keyword>
<dbReference type="PROSITE" id="PS00107">
    <property type="entry name" value="PROTEIN_KINASE_ATP"/>
    <property type="match status" value="1"/>
</dbReference>
<evidence type="ECO:0000256" key="7">
    <source>
        <dbReference type="PROSITE-ProRule" id="PRU10141"/>
    </source>
</evidence>
<evidence type="ECO:0000313" key="12">
    <source>
        <dbReference type="Proteomes" id="UP000597762"/>
    </source>
</evidence>
<protein>
    <submittedName>
        <fullName evidence="11">MAP3K4</fullName>
        <ecNumber evidence="11">2.7.11.25</ecNumber>
    </submittedName>
</protein>
<evidence type="ECO:0000256" key="2">
    <source>
        <dbReference type="ARBA" id="ARBA00022527"/>
    </source>
</evidence>
<feature type="compositionally biased region" description="Basic and acidic residues" evidence="9">
    <location>
        <begin position="370"/>
        <end position="386"/>
    </location>
</feature>
<dbReference type="GO" id="GO:0005524">
    <property type="term" value="F:ATP binding"/>
    <property type="evidence" value="ECO:0007669"/>
    <property type="project" value="UniProtKB-UniRule"/>
</dbReference>
<evidence type="ECO:0000313" key="11">
    <source>
        <dbReference type="EMBL" id="CAE1307962.1"/>
    </source>
</evidence>
<name>A0A812DVL3_ACAPH</name>
<dbReference type="InterPro" id="IPR017441">
    <property type="entry name" value="Protein_kinase_ATP_BS"/>
</dbReference>
<accession>A0A812DVL3</accession>
<dbReference type="InterPro" id="IPR008271">
    <property type="entry name" value="Ser/Thr_kinase_AS"/>
</dbReference>
<dbReference type="InterPro" id="IPR000719">
    <property type="entry name" value="Prot_kinase_dom"/>
</dbReference>
<feature type="region of interest" description="Disordered" evidence="9">
    <location>
        <begin position="319"/>
        <end position="386"/>
    </location>
</feature>
<keyword evidence="8" id="KW-0175">Coiled coil</keyword>
<evidence type="ECO:0000256" key="1">
    <source>
        <dbReference type="ARBA" id="ARBA00006529"/>
    </source>
</evidence>
<evidence type="ECO:0000256" key="8">
    <source>
        <dbReference type="SAM" id="Coils"/>
    </source>
</evidence>
<keyword evidence="2" id="KW-0723">Serine/threonine-protein kinase</keyword>
<dbReference type="PROSITE" id="PS00108">
    <property type="entry name" value="PROTEIN_KINASE_ST"/>
    <property type="match status" value="1"/>
</dbReference>
<keyword evidence="5" id="KW-0418">Kinase</keyword>
<dbReference type="AlphaFoldDB" id="A0A812DVL3"/>
<feature type="compositionally biased region" description="Basic and acidic residues" evidence="9">
    <location>
        <begin position="326"/>
        <end position="353"/>
    </location>
</feature>
<dbReference type="InterPro" id="IPR050538">
    <property type="entry name" value="MAP_kinase_kinase_kinase"/>
</dbReference>
<organism evidence="11 12">
    <name type="scientific">Acanthosepion pharaonis</name>
    <name type="common">Pharaoh cuttlefish</name>
    <name type="synonym">Sepia pharaonis</name>
    <dbReference type="NCBI Taxonomy" id="158019"/>
    <lineage>
        <taxon>Eukaryota</taxon>
        <taxon>Metazoa</taxon>
        <taxon>Spiralia</taxon>
        <taxon>Lophotrochozoa</taxon>
        <taxon>Mollusca</taxon>
        <taxon>Cephalopoda</taxon>
        <taxon>Coleoidea</taxon>
        <taxon>Decapodiformes</taxon>
        <taxon>Sepiida</taxon>
        <taxon>Sepiina</taxon>
        <taxon>Sepiidae</taxon>
        <taxon>Acanthosepion</taxon>
    </lineage>
</organism>
<feature type="coiled-coil region" evidence="8">
    <location>
        <begin position="587"/>
        <end position="614"/>
    </location>
</feature>
<evidence type="ECO:0000256" key="3">
    <source>
        <dbReference type="ARBA" id="ARBA00022679"/>
    </source>
</evidence>
<comment type="caution">
    <text evidence="11">The sequence shown here is derived from an EMBL/GenBank/DDBJ whole genome shotgun (WGS) entry which is preliminary data.</text>
</comment>
<gene>
    <name evidence="11" type="ORF">SPHA_60011</name>
</gene>
<feature type="domain" description="Protein kinase" evidence="10">
    <location>
        <begin position="847"/>
        <end position="1105"/>
    </location>
</feature>
<dbReference type="PANTHER" id="PTHR48016:SF32">
    <property type="entry name" value="MITOGEN-ACTIVATED PROTEIN KINASE KINASE KINASE 4"/>
    <property type="match status" value="1"/>
</dbReference>
<feature type="compositionally biased region" description="Polar residues" evidence="9">
    <location>
        <begin position="87"/>
        <end position="127"/>
    </location>
</feature>
<proteinExistence type="inferred from homology"/>
<evidence type="ECO:0000256" key="6">
    <source>
        <dbReference type="ARBA" id="ARBA00022840"/>
    </source>
</evidence>
<evidence type="ECO:0000256" key="9">
    <source>
        <dbReference type="SAM" id="MobiDB-lite"/>
    </source>
</evidence>
<keyword evidence="3 11" id="KW-0808">Transferase</keyword>
<dbReference type="OrthoDB" id="1043025at2759"/>
<sequence>MDGCRGASSADAEDKPIFKYYSTASEGYISTKVDEPADDERLNSTELELKCFLINPQDLTPEPAVRKKEKSRKKRQPRAEESLRMPPQNNLSSASLTSNFSDGQNLSSQHLTPSPLTTSNQPDLRRSTSLIDHGTRSKQFQEMGLPSFCPSFLFLLRVLLDVVYECFRLRLEQRPAGEPSALSVRQLIRECKDVLRGGIYMKQFYQKMVSTVVWDADTNEADEVMDLEKFDEYMKEMLGVYFNYLQHWMSNLQNLPDASHSLKNTLEEEWAFTKIICPHVIGGEAEAGKRFSAMASSLLASIMDFLDSGIDEFYTQDNEEYENEEEKNSNENNEDSKNNQGELESKEKSENRKSRPKKYNRNDSQILKGTCEKSADDSSGDKTDEDIYSKDKVSKLRHRIQQTFRDFKNLFREGRERSSKALGFAKMLRKDLEIAAAFKINISTVELLQKLKQTKHIMVTVPPKLGYMIFIPERILSEKRLILQLLNVTCGKEDYSPQQESYSQYDGHDKGYLLMMQCDDEQDSLLWEEPIVPVDATAQTAIALSHIAVDGLMMVVTRSSLLPPLREEFSQLMGKSVDIVQEQISCHQAISESLAELKETAMSLRKKIASTITQLSEKLYFVEMKKMDYKERSHLLNLYCVTIYKGYNFGFEYHKELQRLVSDEQKAQLGRSMISFAKDWMKFVMEKWEKGRGRRPTWAQQGMDFLVLVCEPEFTGQVTEKEFLDLILKIKIFLEHLVGGSSTNPRSPTSGYLSSPEVHETLLFPSAEETRATNSSILHTPPISADSVSISPLKSRGNRHSRIIDAINQLENERNKKLQMSHIIGYKTDRMADLNLGIRARRVNFRWQRGIKIGEGTFGKVYTAVNVDTGELMAMKEMKLRPSDKMKNPLKGVVDEMKNLEGIIHPNLVKYYGVEVQKDEMIVFMEYCDRGTIEEASKLGLPESMIRMYTREILKALSHLHDHGIVHRDLKGANVFLTSNGSVKLGDFGCSVKLKNQSTVPGEICDLVGTHAYMAPEVFSKNDEEGHGRAADIWSLGCVVLEMATGKRPWHEFHSYQIMFMVGMGNIPAIPDNLSSEGKSFLENCLQSDPSLRMSANDLLNHPFPKVSDEDMNLGEVSNK</sequence>
<dbReference type="PROSITE" id="PS50011">
    <property type="entry name" value="PROTEIN_KINASE_DOM"/>
    <property type="match status" value="1"/>
</dbReference>
<dbReference type="InterPro" id="IPR011009">
    <property type="entry name" value="Kinase-like_dom_sf"/>
</dbReference>
<dbReference type="Pfam" id="PF00069">
    <property type="entry name" value="Pkinase"/>
    <property type="match status" value="1"/>
</dbReference>
<dbReference type="Pfam" id="PF19431">
    <property type="entry name" value="MEKK4_N"/>
    <property type="match status" value="2"/>
</dbReference>
<comment type="similarity">
    <text evidence="1">Belongs to the protein kinase superfamily. STE Ser/Thr protein kinase family. MAP kinase kinase kinase subfamily.</text>
</comment>
<evidence type="ECO:0000259" key="10">
    <source>
        <dbReference type="PROSITE" id="PS50011"/>
    </source>
</evidence>
<dbReference type="EMBL" id="CAHIKZ030004155">
    <property type="protein sequence ID" value="CAE1307962.1"/>
    <property type="molecule type" value="Genomic_DNA"/>
</dbReference>
<dbReference type="EC" id="2.7.11.25" evidence="11"/>
<dbReference type="InterPro" id="IPR045801">
    <property type="entry name" value="MEKK4_N"/>
</dbReference>
<keyword evidence="6 7" id="KW-0067">ATP-binding</keyword>
<keyword evidence="12" id="KW-1185">Reference proteome</keyword>
<dbReference type="SUPFAM" id="SSF56112">
    <property type="entry name" value="Protein kinase-like (PK-like)"/>
    <property type="match status" value="1"/>
</dbReference>
<evidence type="ECO:0000256" key="5">
    <source>
        <dbReference type="ARBA" id="ARBA00022777"/>
    </source>
</evidence>
<feature type="binding site" evidence="7">
    <location>
        <position position="876"/>
    </location>
    <ligand>
        <name>ATP</name>
        <dbReference type="ChEBI" id="CHEBI:30616"/>
    </ligand>
</feature>